<accession>A0A037ZJU3</accession>
<dbReference type="AlphaFoldDB" id="A0A037ZJU3"/>
<proteinExistence type="predicted"/>
<reference evidence="1 2" key="1">
    <citation type="submission" date="2014-03" db="EMBL/GenBank/DDBJ databases">
        <title>Draft Genome Sequence of Actibacterium mucosum KCTC 23349, a Marine Alphaproteobacterium with Complex Ionic Requirements Isolated from Mediterranean Seawater at Malvarrosa Beach, Valencia, Spain.</title>
        <authorList>
            <person name="Arahal D.R."/>
            <person name="Shao Z."/>
            <person name="Lai Q."/>
            <person name="Pujalte M.J."/>
        </authorList>
    </citation>
    <scope>NUCLEOTIDE SEQUENCE [LARGE SCALE GENOMIC DNA]</scope>
    <source>
        <strain evidence="1 2">KCTC 23349</strain>
    </source>
</reference>
<protein>
    <submittedName>
        <fullName evidence="1">Uncharacterized protein</fullName>
    </submittedName>
</protein>
<keyword evidence="2" id="KW-1185">Reference proteome</keyword>
<organism evidence="1 2">
    <name type="scientific">Actibacterium mucosum KCTC 23349</name>
    <dbReference type="NCBI Taxonomy" id="1454373"/>
    <lineage>
        <taxon>Bacteria</taxon>
        <taxon>Pseudomonadati</taxon>
        <taxon>Pseudomonadota</taxon>
        <taxon>Alphaproteobacteria</taxon>
        <taxon>Rhodobacterales</taxon>
        <taxon>Roseobacteraceae</taxon>
        <taxon>Actibacterium</taxon>
    </lineage>
</organism>
<gene>
    <name evidence="1" type="ORF">ACMU_08890</name>
</gene>
<sequence length="186" mass="21188">MSFEAILILPPLVALVLMARVVAESHLIRSDTASDARQSVVAMSETEACWPTRTDGGPRIDVRRRVRTFCWLDDAEEIAEEELRFDDAMRNAASAATFLLDDVGPEMRADTVFAQAFGRARFRAPDFLHNRRAAQTTQLRDWPTKDTWTEDDQPWRDGLDPTIWRQIQQIGDAEKLFPRVFPAAIN</sequence>
<comment type="caution">
    <text evidence="1">The sequence shown here is derived from an EMBL/GenBank/DDBJ whole genome shotgun (WGS) entry which is preliminary data.</text>
</comment>
<evidence type="ECO:0000313" key="2">
    <source>
        <dbReference type="Proteomes" id="UP000026249"/>
    </source>
</evidence>
<name>A0A037ZJU3_9RHOB</name>
<dbReference type="EMBL" id="JFKE01000003">
    <property type="protein sequence ID" value="KAJ55874.1"/>
    <property type="molecule type" value="Genomic_DNA"/>
</dbReference>
<dbReference type="STRING" id="1454373.ACMU_08890"/>
<evidence type="ECO:0000313" key="1">
    <source>
        <dbReference type="EMBL" id="KAJ55874.1"/>
    </source>
</evidence>
<dbReference type="Proteomes" id="UP000026249">
    <property type="component" value="Unassembled WGS sequence"/>
</dbReference>